<keyword evidence="2" id="KW-0732">Signal</keyword>
<reference evidence="3" key="1">
    <citation type="submission" date="2021-04" db="EMBL/GenBank/DDBJ databases">
        <title>The genome sequence of Ideonella sp. 4Y11.</title>
        <authorList>
            <person name="Liu Y."/>
        </authorList>
    </citation>
    <scope>NUCLEOTIDE SEQUENCE</scope>
    <source>
        <strain evidence="3">4Y11</strain>
    </source>
</reference>
<dbReference type="Gene3D" id="2.60.40.420">
    <property type="entry name" value="Cupredoxins - blue copper proteins"/>
    <property type="match status" value="1"/>
</dbReference>
<dbReference type="RefSeq" id="WP_210803669.1">
    <property type="nucleotide sequence ID" value="NZ_JAGQDE010000020.1"/>
</dbReference>
<comment type="subcellular location">
    <subcellularLocation>
        <location evidence="1">Periplasm</location>
    </subcellularLocation>
</comment>
<dbReference type="InterPro" id="IPR034242">
    <property type="entry name" value="MauL"/>
</dbReference>
<gene>
    <name evidence="3" type="ORF">KAK06_18715</name>
</gene>
<evidence type="ECO:0000256" key="1">
    <source>
        <dbReference type="ARBA" id="ARBA00004418"/>
    </source>
</evidence>
<keyword evidence="4" id="KW-1185">Reference proteome</keyword>
<dbReference type="Proteomes" id="UP000678374">
    <property type="component" value="Unassembled WGS sequence"/>
</dbReference>
<comment type="caution">
    <text evidence="3">The sequence shown here is derived from an EMBL/GenBank/DDBJ whole genome shotgun (WGS) entry which is preliminary data.</text>
</comment>
<organism evidence="3 4">
    <name type="scientific">Ideonella aquatica</name>
    <dbReference type="NCBI Taxonomy" id="2824119"/>
    <lineage>
        <taxon>Bacteria</taxon>
        <taxon>Pseudomonadati</taxon>
        <taxon>Pseudomonadota</taxon>
        <taxon>Betaproteobacteria</taxon>
        <taxon>Burkholderiales</taxon>
        <taxon>Sphaerotilaceae</taxon>
        <taxon>Ideonella</taxon>
    </lineage>
</organism>
<dbReference type="InterPro" id="IPR008972">
    <property type="entry name" value="Cupredoxin"/>
</dbReference>
<dbReference type="AlphaFoldDB" id="A0A940YJ24"/>
<feature type="chain" id="PRO_5038027180" evidence="2">
    <location>
        <begin position="22"/>
        <end position="200"/>
    </location>
</feature>
<dbReference type="GO" id="GO:0042597">
    <property type="term" value="C:periplasmic space"/>
    <property type="evidence" value="ECO:0007669"/>
    <property type="project" value="UniProtKB-SubCell"/>
</dbReference>
<sequence length="200" mass="21145">MTGRATLLLIAAAVLADAAAAASVRVTVLNPAGNLLSDAVVMLEPTGARVAPKPLASAEVGQQDKRFQPQVAVVPVGTRVDFPNRDTVRHHVYSVSEAKRFEIKLYVGRPEKPVLFDKPGVVVLGCNIHDSMLGWIVVADTPWYGRSGADGVVQLSEVPAGSYRLRTWHPVLPAGGFGVEQALVVAGDAEVLVRLPGAAR</sequence>
<dbReference type="EMBL" id="JAGQDE010000020">
    <property type="protein sequence ID" value="MBQ0960995.1"/>
    <property type="molecule type" value="Genomic_DNA"/>
</dbReference>
<protein>
    <submittedName>
        <fullName evidence="3">Methylamine utilization protein</fullName>
    </submittedName>
</protein>
<dbReference type="SUPFAM" id="SSF49503">
    <property type="entry name" value="Cupredoxins"/>
    <property type="match status" value="1"/>
</dbReference>
<name>A0A940YJ24_9BURK</name>
<evidence type="ECO:0000313" key="3">
    <source>
        <dbReference type="EMBL" id="MBQ0960995.1"/>
    </source>
</evidence>
<accession>A0A940YJ24</accession>
<evidence type="ECO:0000256" key="2">
    <source>
        <dbReference type="SAM" id="SignalP"/>
    </source>
</evidence>
<feature type="signal peptide" evidence="2">
    <location>
        <begin position="1"/>
        <end position="21"/>
    </location>
</feature>
<dbReference type="CDD" id="cd04221">
    <property type="entry name" value="MauL"/>
    <property type="match status" value="1"/>
</dbReference>
<evidence type="ECO:0000313" key="4">
    <source>
        <dbReference type="Proteomes" id="UP000678374"/>
    </source>
</evidence>
<proteinExistence type="predicted"/>